<accession>A0A1R4F2M0</accession>
<name>A0A1R4F2M0_BREDI</name>
<dbReference type="Pfam" id="PF12833">
    <property type="entry name" value="HTH_18"/>
    <property type="match status" value="1"/>
</dbReference>
<dbReference type="InterPro" id="IPR018060">
    <property type="entry name" value="HTH_AraC"/>
</dbReference>
<dbReference type="Pfam" id="PF20240">
    <property type="entry name" value="DUF6597"/>
    <property type="match status" value="1"/>
</dbReference>
<dbReference type="OrthoDB" id="2559672at2"/>
<dbReference type="EMBL" id="FUIE01000015">
    <property type="protein sequence ID" value="SJM50063.1"/>
    <property type="molecule type" value="Genomic_DNA"/>
</dbReference>
<protein>
    <submittedName>
        <fullName evidence="2">Transcriptional regulator, AraC family</fullName>
    </submittedName>
</protein>
<sequence>MGEGERYEEFAPPETLRPFVRLLWTYAAPRPSGGVQRIAPDGCPELVVDLAAAYEEQDADGAFRLQPPVIFAGQMTRPMAIRPVGPVEIVAAKFEPDGAREFLGRPLIEATDRRLDLVARLDGFAAPSGDPAGQAAALGSWLEEQRRAGDWRIDSAVRAQVAAAEDDLEAPPLNSAERRALQRRFRDRVGVAPRTLRSVFRFRRIFDHAMGESADAASWLEAGLAAGYFDQPQMARDFRRFLGCTATAWAREQVELARRLASHSYKPAP</sequence>
<dbReference type="Gene3D" id="1.10.10.60">
    <property type="entry name" value="Homeodomain-like"/>
    <property type="match status" value="1"/>
</dbReference>
<dbReference type="PROSITE" id="PS01124">
    <property type="entry name" value="HTH_ARAC_FAMILY_2"/>
    <property type="match status" value="1"/>
</dbReference>
<gene>
    <name evidence="2" type="ORF">FM111_02235</name>
</gene>
<dbReference type="GO" id="GO:0003700">
    <property type="term" value="F:DNA-binding transcription factor activity"/>
    <property type="evidence" value="ECO:0007669"/>
    <property type="project" value="InterPro"/>
</dbReference>
<dbReference type="AlphaFoldDB" id="A0A1R4F2M0"/>
<dbReference type="InterPro" id="IPR046532">
    <property type="entry name" value="DUF6597"/>
</dbReference>
<dbReference type="Proteomes" id="UP000195766">
    <property type="component" value="Unassembled WGS sequence"/>
</dbReference>
<dbReference type="RefSeq" id="WP_087139123.1">
    <property type="nucleotide sequence ID" value="NZ_FUIE01000015.1"/>
</dbReference>
<evidence type="ECO:0000313" key="2">
    <source>
        <dbReference type="EMBL" id="SJM50063.1"/>
    </source>
</evidence>
<proteinExistence type="predicted"/>
<dbReference type="GO" id="GO:0043565">
    <property type="term" value="F:sequence-specific DNA binding"/>
    <property type="evidence" value="ECO:0007669"/>
    <property type="project" value="InterPro"/>
</dbReference>
<evidence type="ECO:0000313" key="3">
    <source>
        <dbReference type="Proteomes" id="UP000195766"/>
    </source>
</evidence>
<feature type="domain" description="HTH araC/xylS-type" evidence="1">
    <location>
        <begin position="178"/>
        <end position="252"/>
    </location>
</feature>
<organism evidence="2 3">
    <name type="scientific">Brevundimonas diminuta 3F5N</name>
    <dbReference type="NCBI Taxonomy" id="1255603"/>
    <lineage>
        <taxon>Bacteria</taxon>
        <taxon>Pseudomonadati</taxon>
        <taxon>Pseudomonadota</taxon>
        <taxon>Alphaproteobacteria</taxon>
        <taxon>Caulobacterales</taxon>
        <taxon>Caulobacteraceae</taxon>
        <taxon>Brevundimonas</taxon>
    </lineage>
</organism>
<reference evidence="2 3" key="1">
    <citation type="submission" date="2017-02" db="EMBL/GenBank/DDBJ databases">
        <authorList>
            <person name="Peterson S.W."/>
        </authorList>
    </citation>
    <scope>NUCLEOTIDE SEQUENCE [LARGE SCALE GENOMIC DNA]</scope>
    <source>
        <strain evidence="2 3">3F5N</strain>
    </source>
</reference>
<evidence type="ECO:0000259" key="1">
    <source>
        <dbReference type="PROSITE" id="PS01124"/>
    </source>
</evidence>